<evidence type="ECO:0000256" key="1">
    <source>
        <dbReference type="ARBA" id="ARBA00004395"/>
    </source>
</evidence>
<dbReference type="OrthoDB" id="46189at2759"/>
<evidence type="ECO:0000256" key="2">
    <source>
        <dbReference type="ARBA" id="ARBA00006653"/>
    </source>
</evidence>
<dbReference type="EMBL" id="GL883023">
    <property type="protein sequence ID" value="EGG16575.1"/>
    <property type="molecule type" value="Genomic_DNA"/>
</dbReference>
<dbReference type="RefSeq" id="XP_004354975.1">
    <property type="nucleotide sequence ID" value="XM_004354923.1"/>
</dbReference>
<gene>
    <name evidence="9" type="primary">cog1</name>
    <name evidence="9" type="ORF">DFA_09122</name>
</gene>
<keyword evidence="5" id="KW-0653">Protein transport</keyword>
<protein>
    <recommendedName>
        <fullName evidence="3">Conserved oligomeric Golgi complex subunit 1</fullName>
    </recommendedName>
</protein>
<feature type="compositionally biased region" description="Polar residues" evidence="8">
    <location>
        <begin position="1055"/>
        <end position="1068"/>
    </location>
</feature>
<dbReference type="GO" id="GO:0017119">
    <property type="term" value="C:Golgi transport complex"/>
    <property type="evidence" value="ECO:0007669"/>
    <property type="project" value="InterPro"/>
</dbReference>
<keyword evidence="6" id="KW-0333">Golgi apparatus</keyword>
<sequence>MQVNKSNEGIPIGGGRNQLTSSSSSPSSSSTTLPSSTMNNSTNNNLLSLIPSSQIKLYDSEVTSMFEKNAPEQMKTIESNTRFEIEDKKMQLRRLIGYRDLVEGSDSIVKMKQSCESITEMIGTMQTSLKMFSEKRLQKSNNTKIDSQSQKKDIVKRKIGSIARHCRFLIDISEKIWRSIDRNEYFESSVQYLKAIYLYNRIKSGGQSSEEIKKLLDNLPVIEEQWMTIQQFPSKTVTCAREFLMRSTLSTEHYVGSLSSLVMFDKKSVTDVFVEFLHVRSLAFSHIISKSLSSQKKQTTTDSATVVLTVKSTLVKMVDYIKSTLYLILIIFVDDTYQYDDNPPPPIPALSFTSSVLEVNFEWKTPYIKQCIAFLEEVQNGGGKISGQWWDADQDDGLSSSGNTATAATTFSSTSNRDNVSTRIIREKTLEWLNEVLQKIISTQKEVLAPIKSAKDLSLLRVDILAELSVLSQHQQEKNNSNEKVVDLIGIQVPIEGWNWVTVANNVIGKDLTRIIDVLEEVFLTKSEGIIANTFSSINLTSLLQHKMLLLRPEDKNFGTSFLWTQRQDDDTVQSIRNKTNGITPLSDHFLQQVNQMYTNCVSDFVYLFPSSEQTKLNGGGLMASPAPTPRSATLSTMSSRLSILQKRNQFSQTQSIIEKYQIKENELREYMRQSFHNSIKQFCNDNQSTIVSLYKEIKLEQQQQKIHEILFIAKASKLFYKHIIQNPNLFFLPIDQSNSNSKNETPLSLKIIEELKSIYYLGFIIWVENFIQIHSTSLLSTLLSLSWDNSNHQKTKSWQSFEIQADNQQTQIHMPYLPSSFILSFLFDITKQINQISFNTLDRNIQKYISQCIANHIYKIVSQFLSTIKTTSNNGPISKEGYIQLLLDMKYLSYVLYGNKKAPIIKDQSFKRSKDYFDTIIVENVDNPQQSISKTFNDIIQLIEEKVMNIKIDPIDLSLYKDHISKFVETSYSKTWTMLGIFTQIHRTVAKPIEHKSPTMSSSSSKQSYENTTNIIPLIKSNVRFQLFTIETPIEQTLQPTPTTTTTNPTTQPSSMNQKSNTNIVSPPLHQQTTASLQSAASKTFSLMDSMTKRFTQFGSGTSSGHNNNTQNR</sequence>
<comment type="similarity">
    <text evidence="2">Belongs to the COG1 family.</text>
</comment>
<feature type="compositionally biased region" description="Low complexity" evidence="8">
    <location>
        <begin position="19"/>
        <end position="45"/>
    </location>
</feature>
<feature type="region of interest" description="Disordered" evidence="8">
    <location>
        <begin position="1039"/>
        <end position="1068"/>
    </location>
</feature>
<dbReference type="Proteomes" id="UP000007797">
    <property type="component" value="Unassembled WGS sequence"/>
</dbReference>
<dbReference type="GO" id="GO:0015031">
    <property type="term" value="P:protein transport"/>
    <property type="evidence" value="ECO:0007669"/>
    <property type="project" value="UniProtKB-KW"/>
</dbReference>
<evidence type="ECO:0000256" key="5">
    <source>
        <dbReference type="ARBA" id="ARBA00022927"/>
    </source>
</evidence>
<dbReference type="AlphaFoldDB" id="F4Q6R5"/>
<evidence type="ECO:0000256" key="6">
    <source>
        <dbReference type="ARBA" id="ARBA00023034"/>
    </source>
</evidence>
<evidence type="ECO:0000256" key="4">
    <source>
        <dbReference type="ARBA" id="ARBA00022448"/>
    </source>
</evidence>
<name>F4Q6R5_CACFS</name>
<keyword evidence="7" id="KW-0472">Membrane</keyword>
<dbReference type="InterPro" id="IPR033370">
    <property type="entry name" value="COG1"/>
</dbReference>
<dbReference type="PANTHER" id="PTHR31658:SF0">
    <property type="entry name" value="CONSERVED OLIGOMERIC GOLGI COMPLEX SUBUNIT 1"/>
    <property type="match status" value="1"/>
</dbReference>
<feature type="region of interest" description="Disordered" evidence="8">
    <location>
        <begin position="1"/>
        <end position="45"/>
    </location>
</feature>
<dbReference type="GO" id="GO:0000139">
    <property type="term" value="C:Golgi membrane"/>
    <property type="evidence" value="ECO:0007669"/>
    <property type="project" value="UniProtKB-SubCell"/>
</dbReference>
<keyword evidence="4" id="KW-0813">Transport</keyword>
<evidence type="ECO:0000256" key="8">
    <source>
        <dbReference type="SAM" id="MobiDB-lite"/>
    </source>
</evidence>
<dbReference type="GO" id="GO:0006891">
    <property type="term" value="P:intra-Golgi vesicle-mediated transport"/>
    <property type="evidence" value="ECO:0007669"/>
    <property type="project" value="InterPro"/>
</dbReference>
<dbReference type="PANTHER" id="PTHR31658">
    <property type="entry name" value="CONSERVED OLIGOMERIC GOLGI COMPLEX SUBUNIT 1"/>
    <property type="match status" value="1"/>
</dbReference>
<organism evidence="9 10">
    <name type="scientific">Cavenderia fasciculata</name>
    <name type="common">Slime mold</name>
    <name type="synonym">Dictyostelium fasciculatum</name>
    <dbReference type="NCBI Taxonomy" id="261658"/>
    <lineage>
        <taxon>Eukaryota</taxon>
        <taxon>Amoebozoa</taxon>
        <taxon>Evosea</taxon>
        <taxon>Eumycetozoa</taxon>
        <taxon>Dictyostelia</taxon>
        <taxon>Acytosteliales</taxon>
        <taxon>Cavenderiaceae</taxon>
        <taxon>Cavenderia</taxon>
    </lineage>
</organism>
<dbReference type="KEGG" id="dfa:DFA_09122"/>
<dbReference type="Pfam" id="PF08700">
    <property type="entry name" value="VPS51_Exo84_N"/>
    <property type="match status" value="1"/>
</dbReference>
<keyword evidence="10" id="KW-1185">Reference proteome</keyword>
<dbReference type="OMA" id="PEVIWRS"/>
<dbReference type="STRING" id="1054147.F4Q6R5"/>
<reference evidence="10" key="1">
    <citation type="journal article" date="2011" name="Genome Res.">
        <title>Phylogeny-wide analysis of social amoeba genomes highlights ancient origins for complex intercellular communication.</title>
        <authorList>
            <person name="Heidel A.J."/>
            <person name="Lawal H.M."/>
            <person name="Felder M."/>
            <person name="Schilde C."/>
            <person name="Helps N.R."/>
            <person name="Tunggal B."/>
            <person name="Rivero F."/>
            <person name="John U."/>
            <person name="Schleicher M."/>
            <person name="Eichinger L."/>
            <person name="Platzer M."/>
            <person name="Noegel A.A."/>
            <person name="Schaap P."/>
            <person name="Gloeckner G."/>
        </authorList>
    </citation>
    <scope>NUCLEOTIDE SEQUENCE [LARGE SCALE GENOMIC DNA]</scope>
    <source>
        <strain evidence="10">SH3</strain>
    </source>
</reference>
<dbReference type="GeneID" id="14868572"/>
<evidence type="ECO:0000256" key="3">
    <source>
        <dbReference type="ARBA" id="ARBA00020978"/>
    </source>
</evidence>
<comment type="subcellular location">
    <subcellularLocation>
        <location evidence="1">Golgi apparatus membrane</location>
        <topology evidence="1">Peripheral membrane protein</topology>
    </subcellularLocation>
</comment>
<feature type="compositionally biased region" description="Low complexity" evidence="8">
    <location>
        <begin position="1039"/>
        <end position="1054"/>
    </location>
</feature>
<proteinExistence type="inferred from homology"/>
<evidence type="ECO:0000256" key="7">
    <source>
        <dbReference type="ARBA" id="ARBA00023136"/>
    </source>
</evidence>
<evidence type="ECO:0000313" key="9">
    <source>
        <dbReference type="EMBL" id="EGG16575.1"/>
    </source>
</evidence>
<accession>F4Q6R5</accession>
<evidence type="ECO:0000313" key="10">
    <source>
        <dbReference type="Proteomes" id="UP000007797"/>
    </source>
</evidence>